<evidence type="ECO:0000313" key="2">
    <source>
        <dbReference type="Proteomes" id="UP000000745"/>
    </source>
</evidence>
<organism evidence="1 2">
    <name type="scientific">Escherichia fergusonii (strain ATCC 35469 / DSM 13698 / CCUG 18766 / IAM 14443 / JCM 21226 / LMG 7866 / NBRC 102419 / NCTC 12128 / CDC 0568-73)</name>
    <dbReference type="NCBI Taxonomy" id="585054"/>
    <lineage>
        <taxon>Bacteria</taxon>
        <taxon>Pseudomonadati</taxon>
        <taxon>Pseudomonadota</taxon>
        <taxon>Gammaproteobacteria</taxon>
        <taxon>Enterobacterales</taxon>
        <taxon>Enterobacteriaceae</taxon>
        <taxon>Escherichia</taxon>
    </lineage>
</organism>
<dbReference type="Proteomes" id="UP000000745">
    <property type="component" value="Chromosome"/>
</dbReference>
<keyword evidence="2" id="KW-1185">Reference proteome</keyword>
<accession>B7LJX2</accession>
<dbReference type="AlphaFoldDB" id="B7LJX2"/>
<dbReference type="KEGG" id="efe:EFER_2321"/>
<gene>
    <name evidence="1" type="ordered locus">EFER_2321</name>
</gene>
<sequence>MQYLLCLEIKKVYKMFKDKTLAADISALMLNIGSQLDASVLYVQQACDESELNIYRSAVGEIMGRMLIDIMNPIYKQHPELKPKELN</sequence>
<proteinExistence type="predicted"/>
<protein>
    <submittedName>
        <fullName evidence="1">Uncharacterized protein</fullName>
    </submittedName>
</protein>
<dbReference type="HOGENOM" id="CLU_168304_0_0_6"/>
<name>B7LJX2_ESCF3</name>
<dbReference type="EMBL" id="CU928158">
    <property type="protein sequence ID" value="CAQ89822.1"/>
    <property type="molecule type" value="Genomic_DNA"/>
</dbReference>
<evidence type="ECO:0000313" key="1">
    <source>
        <dbReference type="EMBL" id="CAQ89822.1"/>
    </source>
</evidence>
<reference evidence="2" key="1">
    <citation type="journal article" date="2009" name="PLoS Genet.">
        <title>Organised genome dynamics in the Escherichia coli species results in highly diverse adaptive paths.</title>
        <authorList>
            <person name="Touchon M."/>
            <person name="Hoede C."/>
            <person name="Tenaillon O."/>
            <person name="Barbe V."/>
            <person name="Baeriswyl S."/>
            <person name="Bidet P."/>
            <person name="Bingen E."/>
            <person name="Bonacorsi S."/>
            <person name="Bouchier C."/>
            <person name="Bouvet O."/>
            <person name="Calteau A."/>
            <person name="Chiapello H."/>
            <person name="Clermont O."/>
            <person name="Cruveiller S."/>
            <person name="Danchin A."/>
            <person name="Diard M."/>
            <person name="Dossat C."/>
            <person name="Karoui M.E."/>
            <person name="Frapy E."/>
            <person name="Garry L."/>
            <person name="Ghigo J.M."/>
            <person name="Gilles A.M."/>
            <person name="Johnson J."/>
            <person name="Le Bouguenec C."/>
            <person name="Lescat M."/>
            <person name="Mangenot S."/>
            <person name="Martinez-Jehanne V."/>
            <person name="Matic I."/>
            <person name="Nassif X."/>
            <person name="Oztas S."/>
            <person name="Petit M.A."/>
            <person name="Pichon C."/>
            <person name="Rouy Z."/>
            <person name="Ruf C.S."/>
            <person name="Schneider D."/>
            <person name="Tourret J."/>
            <person name="Vacherie B."/>
            <person name="Vallenet D."/>
            <person name="Medigue C."/>
            <person name="Rocha E.P.C."/>
            <person name="Denamur E."/>
        </authorList>
    </citation>
    <scope>NUCLEOTIDE SEQUENCE [LARGE SCALE GENOMIC DNA]</scope>
    <source>
        <strain evidence="2">ATCC 35469 / DSM 13698 / BCRC 15582 / CCUG 18766 / IAM 14443 / JCM 21226 / LMG 7866 / NBRC 102419 / NCTC 12128 / CDC 0568-73</strain>
    </source>
</reference>